<gene>
    <name evidence="3" type="ORF">CIAN88_07820</name>
</gene>
<evidence type="ECO:0000256" key="1">
    <source>
        <dbReference type="ARBA" id="ARBA00006525"/>
    </source>
</evidence>
<name>A0A099I7I3_CLOIN</name>
<reference evidence="3 4" key="1">
    <citation type="submission" date="2014-08" db="EMBL/GenBank/DDBJ databases">
        <title>Clostridium innocuum, an unnegligible vancomycin-resistant pathogen causing extra-intestinal infections.</title>
        <authorList>
            <person name="Feng Y."/>
            <person name="Chiu C.-H."/>
        </authorList>
    </citation>
    <scope>NUCLEOTIDE SEQUENCE [LARGE SCALE GENOMIC DNA]</scope>
    <source>
        <strain evidence="3 4">AN88</strain>
    </source>
</reference>
<dbReference type="EMBL" id="JQIF01000035">
    <property type="protein sequence ID" value="KGJ53685.1"/>
    <property type="molecule type" value="Genomic_DNA"/>
</dbReference>
<dbReference type="RefSeq" id="WP_044904862.1">
    <property type="nucleotide sequence ID" value="NZ_JQIF01000035.1"/>
</dbReference>
<organism evidence="3 4">
    <name type="scientific">Clostridium innocuum</name>
    <dbReference type="NCBI Taxonomy" id="1522"/>
    <lineage>
        <taxon>Bacteria</taxon>
        <taxon>Bacillati</taxon>
        <taxon>Bacillota</taxon>
        <taxon>Clostridia</taxon>
        <taxon>Eubacteriales</taxon>
        <taxon>Clostridiaceae</taxon>
        <taxon>Clostridium</taxon>
    </lineage>
</organism>
<dbReference type="InterPro" id="IPR057666">
    <property type="entry name" value="DrpA_SLOG"/>
</dbReference>
<dbReference type="PANTHER" id="PTHR43022:SF1">
    <property type="entry name" value="PROTEIN SMF"/>
    <property type="match status" value="1"/>
</dbReference>
<dbReference type="Gene3D" id="3.40.50.450">
    <property type="match status" value="1"/>
</dbReference>
<dbReference type="InterPro" id="IPR003488">
    <property type="entry name" value="DprA"/>
</dbReference>
<proteinExistence type="inferred from homology"/>
<feature type="domain" description="Smf/DprA SLOG" evidence="2">
    <location>
        <begin position="38"/>
        <end position="239"/>
    </location>
</feature>
<comment type="caution">
    <text evidence="3">The sequence shown here is derived from an EMBL/GenBank/DDBJ whole genome shotgun (WGS) entry which is preliminary data.</text>
</comment>
<dbReference type="SUPFAM" id="SSF102405">
    <property type="entry name" value="MCP/YpsA-like"/>
    <property type="match status" value="1"/>
</dbReference>
<dbReference type="NCBIfam" id="TIGR00732">
    <property type="entry name" value="dprA"/>
    <property type="match status" value="1"/>
</dbReference>
<dbReference type="GO" id="GO:0009294">
    <property type="term" value="P:DNA-mediated transformation"/>
    <property type="evidence" value="ECO:0007669"/>
    <property type="project" value="InterPro"/>
</dbReference>
<dbReference type="Proteomes" id="UP000030008">
    <property type="component" value="Unassembled WGS sequence"/>
</dbReference>
<protein>
    <submittedName>
        <fullName evidence="3">DNA protecting protein DprA</fullName>
    </submittedName>
</protein>
<evidence type="ECO:0000259" key="2">
    <source>
        <dbReference type="Pfam" id="PF02481"/>
    </source>
</evidence>
<dbReference type="PANTHER" id="PTHR43022">
    <property type="entry name" value="PROTEIN SMF"/>
    <property type="match status" value="1"/>
</dbReference>
<dbReference type="AlphaFoldDB" id="A0A099I7I3"/>
<evidence type="ECO:0000313" key="4">
    <source>
        <dbReference type="Proteomes" id="UP000030008"/>
    </source>
</evidence>
<sequence>MREQLLCYALRYEGDWKKMKLALDRQEPWTRMAYEGSYVTIADQAYPDKLRRLACPPWILFYEGDMTLLQKPGCGIVGSRQASAAGLRNCARITDCMKERFVIVSGLARGIDGQAHRSALDQHTIAVIGCGLDVVYPKEHASLYAVMRKKQLIISEYPNGTKPYAYHFPWRNRIIAALSETVIVVEARRRSGSLLTVNEALELDIPVYCVPHAYLDEAGTGCNLLISQGANILVDEDDLRLIF</sequence>
<comment type="similarity">
    <text evidence="1">Belongs to the DprA/Smf family.</text>
</comment>
<evidence type="ECO:0000313" key="3">
    <source>
        <dbReference type="EMBL" id="KGJ53685.1"/>
    </source>
</evidence>
<dbReference type="Pfam" id="PF02481">
    <property type="entry name" value="DNA_processg_A"/>
    <property type="match status" value="1"/>
</dbReference>
<accession>A0A099I7I3</accession>